<evidence type="ECO:0000313" key="2">
    <source>
        <dbReference type="Proteomes" id="UP000199544"/>
    </source>
</evidence>
<dbReference type="AlphaFoldDB" id="A0A1G9VWU9"/>
<dbReference type="EMBL" id="FNHW01000001">
    <property type="protein sequence ID" value="SDM76680.1"/>
    <property type="molecule type" value="Genomic_DNA"/>
</dbReference>
<keyword evidence="2" id="KW-1185">Reference proteome</keyword>
<gene>
    <name evidence="1" type="ORF">SAMN04488137_1839</name>
</gene>
<reference evidence="2" key="1">
    <citation type="submission" date="2016-10" db="EMBL/GenBank/DDBJ databases">
        <authorList>
            <person name="Varghese N."/>
            <person name="Submissions S."/>
        </authorList>
    </citation>
    <scope>NUCLEOTIDE SEQUENCE [LARGE SCALE GENOMIC DNA]</scope>
    <source>
        <strain evidence="2">CGMCC 1.6854</strain>
    </source>
</reference>
<evidence type="ECO:0000313" key="1">
    <source>
        <dbReference type="EMBL" id="SDM76680.1"/>
    </source>
</evidence>
<dbReference type="RefSeq" id="WP_090234061.1">
    <property type="nucleotide sequence ID" value="NZ_FNHW01000001.1"/>
</dbReference>
<dbReference type="PIRSF" id="PIRSF036698">
    <property type="entry name" value="UCP036698"/>
    <property type="match status" value="1"/>
</dbReference>
<dbReference type="STRING" id="459525.SAMN04488137_1839"/>
<dbReference type="Proteomes" id="UP000199544">
    <property type="component" value="Unassembled WGS sequence"/>
</dbReference>
<accession>A0A1G9VWU9</accession>
<organism evidence="1 2">
    <name type="scientific">Fictibacillus solisalsi</name>
    <dbReference type="NCBI Taxonomy" id="459525"/>
    <lineage>
        <taxon>Bacteria</taxon>
        <taxon>Bacillati</taxon>
        <taxon>Bacillota</taxon>
        <taxon>Bacilli</taxon>
        <taxon>Bacillales</taxon>
        <taxon>Fictibacillaceae</taxon>
        <taxon>Fictibacillus</taxon>
    </lineage>
</organism>
<evidence type="ECO:0008006" key="3">
    <source>
        <dbReference type="Google" id="ProtNLM"/>
    </source>
</evidence>
<dbReference type="Pfam" id="PF14084">
    <property type="entry name" value="DUF4264"/>
    <property type="match status" value="1"/>
</dbReference>
<name>A0A1G9VWU9_9BACL</name>
<proteinExistence type="predicted"/>
<protein>
    <recommendedName>
        <fullName evidence="3">DUF4264 domain-containing protein</fullName>
    </recommendedName>
</protein>
<dbReference type="InterPro" id="IPR012190">
    <property type="entry name" value="UCP036698"/>
</dbReference>
<dbReference type="OrthoDB" id="2382360at2"/>
<sequence length="56" mass="6489">MESRIKVLSTVKIGKSPDLYKVVTELNKTLKHKDVMFGLALDEQDENKMIFTIYKT</sequence>